<dbReference type="EMBL" id="JAHHIF010000021">
    <property type="protein sequence ID" value="MBW4546086.1"/>
    <property type="molecule type" value="Genomic_DNA"/>
</dbReference>
<organism evidence="3 4">
    <name type="scientific">Symplocastrum torsivum CPER-KK1</name>
    <dbReference type="NCBI Taxonomy" id="450513"/>
    <lineage>
        <taxon>Bacteria</taxon>
        <taxon>Bacillati</taxon>
        <taxon>Cyanobacteriota</taxon>
        <taxon>Cyanophyceae</taxon>
        <taxon>Oscillatoriophycideae</taxon>
        <taxon>Oscillatoriales</taxon>
        <taxon>Microcoleaceae</taxon>
        <taxon>Symplocastrum</taxon>
    </lineage>
</organism>
<feature type="region of interest" description="Disordered" evidence="2">
    <location>
        <begin position="98"/>
        <end position="119"/>
    </location>
</feature>
<feature type="coiled-coil region" evidence="1">
    <location>
        <begin position="252"/>
        <end position="286"/>
    </location>
</feature>
<protein>
    <recommendedName>
        <fullName evidence="5">Primosomal protein</fullName>
    </recommendedName>
</protein>
<evidence type="ECO:0000256" key="1">
    <source>
        <dbReference type="SAM" id="Coils"/>
    </source>
</evidence>
<evidence type="ECO:0000256" key="2">
    <source>
        <dbReference type="SAM" id="MobiDB-lite"/>
    </source>
</evidence>
<sequence length="296" mass="33361">MARTVERIEQDLATLEEAIALLRVEFHSTYSQYLKLLGQALRQQLILASYQVCTQGYPESFLSLSFNQRQTLQQALRELGGKAQEQLLSHLEDSTNLNEQETIAEPEASPVSDEQPQEPIQDELPDAVEMIVNDESPVAPQTVKLTELSKPEQLARWQEQLEEAIAKTLQTLSLNTNRLLQQTSILPNKLPVAILEAAVQVEVPGDATAGSPHLLNLLMETESEGEKEDSTLTRIIAIHLRLSEIEFADPTLTAARNQIRKLAAKANTLRREYHKYQRERAVAQAEAAWRSSWFDK</sequence>
<keyword evidence="1" id="KW-0175">Coiled coil</keyword>
<dbReference type="AlphaFoldDB" id="A0A951PMY9"/>
<reference evidence="3" key="2">
    <citation type="journal article" date="2022" name="Microbiol. Resour. Announc.">
        <title>Metagenome Sequencing to Explore Phylogenomics of Terrestrial Cyanobacteria.</title>
        <authorList>
            <person name="Ward R.D."/>
            <person name="Stajich J.E."/>
            <person name="Johansen J.R."/>
            <person name="Huntemann M."/>
            <person name="Clum A."/>
            <person name="Foster B."/>
            <person name="Foster B."/>
            <person name="Roux S."/>
            <person name="Palaniappan K."/>
            <person name="Varghese N."/>
            <person name="Mukherjee S."/>
            <person name="Reddy T.B.K."/>
            <person name="Daum C."/>
            <person name="Copeland A."/>
            <person name="Chen I.A."/>
            <person name="Ivanova N.N."/>
            <person name="Kyrpides N.C."/>
            <person name="Shapiro N."/>
            <person name="Eloe-Fadrosh E.A."/>
            <person name="Pietrasiak N."/>
        </authorList>
    </citation>
    <scope>NUCLEOTIDE SEQUENCE</scope>
    <source>
        <strain evidence="3">CPER-KK1</strain>
    </source>
</reference>
<reference evidence="3" key="1">
    <citation type="submission" date="2021-05" db="EMBL/GenBank/DDBJ databases">
        <authorList>
            <person name="Pietrasiak N."/>
            <person name="Ward R."/>
            <person name="Stajich J.E."/>
            <person name="Kurbessoian T."/>
        </authorList>
    </citation>
    <scope>NUCLEOTIDE SEQUENCE</scope>
    <source>
        <strain evidence="3">CPER-KK1</strain>
    </source>
</reference>
<dbReference type="Proteomes" id="UP000753908">
    <property type="component" value="Unassembled WGS sequence"/>
</dbReference>
<evidence type="ECO:0000313" key="3">
    <source>
        <dbReference type="EMBL" id="MBW4546086.1"/>
    </source>
</evidence>
<evidence type="ECO:0000313" key="4">
    <source>
        <dbReference type="Proteomes" id="UP000753908"/>
    </source>
</evidence>
<evidence type="ECO:0008006" key="5">
    <source>
        <dbReference type="Google" id="ProtNLM"/>
    </source>
</evidence>
<comment type="caution">
    <text evidence="3">The sequence shown here is derived from an EMBL/GenBank/DDBJ whole genome shotgun (WGS) entry which is preliminary data.</text>
</comment>
<accession>A0A951PMY9</accession>
<proteinExistence type="predicted"/>
<gene>
    <name evidence="3" type="ORF">KME25_16800</name>
</gene>
<name>A0A951PMY9_9CYAN</name>